<evidence type="ECO:0000256" key="6">
    <source>
        <dbReference type="ARBA" id="ARBA00023163"/>
    </source>
</evidence>
<dbReference type="Proteomes" id="UP000612746">
    <property type="component" value="Unassembled WGS sequence"/>
</dbReference>
<keyword evidence="7" id="KW-0539">Nucleus</keyword>
<dbReference type="OrthoDB" id="515401at2759"/>
<evidence type="ECO:0000256" key="2">
    <source>
        <dbReference type="ARBA" id="ARBA00022723"/>
    </source>
</evidence>
<dbReference type="InterPro" id="IPR039355">
    <property type="entry name" value="Transcription_factor_GATA"/>
</dbReference>
<feature type="compositionally biased region" description="Polar residues" evidence="9">
    <location>
        <begin position="121"/>
        <end position="130"/>
    </location>
</feature>
<proteinExistence type="predicted"/>
<organism evidence="11 12">
    <name type="scientific">Umbelopsis vinacea</name>
    <dbReference type="NCBI Taxonomy" id="44442"/>
    <lineage>
        <taxon>Eukaryota</taxon>
        <taxon>Fungi</taxon>
        <taxon>Fungi incertae sedis</taxon>
        <taxon>Mucoromycota</taxon>
        <taxon>Mucoromycotina</taxon>
        <taxon>Umbelopsidomycetes</taxon>
        <taxon>Umbelopsidales</taxon>
        <taxon>Umbelopsidaceae</taxon>
        <taxon>Umbelopsis</taxon>
    </lineage>
</organism>
<evidence type="ECO:0000256" key="1">
    <source>
        <dbReference type="ARBA" id="ARBA00004123"/>
    </source>
</evidence>
<dbReference type="PROSITE" id="PS50114">
    <property type="entry name" value="GATA_ZN_FINGER_2"/>
    <property type="match status" value="1"/>
</dbReference>
<feature type="compositionally biased region" description="Low complexity" evidence="9">
    <location>
        <begin position="13"/>
        <end position="25"/>
    </location>
</feature>
<dbReference type="GO" id="GO:0000978">
    <property type="term" value="F:RNA polymerase II cis-regulatory region sequence-specific DNA binding"/>
    <property type="evidence" value="ECO:0007669"/>
    <property type="project" value="TreeGrafter"/>
</dbReference>
<dbReference type="PANTHER" id="PTHR10071:SF281">
    <property type="entry name" value="BOX A-BINDING FACTOR-RELATED"/>
    <property type="match status" value="1"/>
</dbReference>
<evidence type="ECO:0000256" key="5">
    <source>
        <dbReference type="ARBA" id="ARBA00023015"/>
    </source>
</evidence>
<dbReference type="GO" id="GO:0000981">
    <property type="term" value="F:DNA-binding transcription factor activity, RNA polymerase II-specific"/>
    <property type="evidence" value="ECO:0007669"/>
    <property type="project" value="TreeGrafter"/>
</dbReference>
<dbReference type="GO" id="GO:0000122">
    <property type="term" value="P:negative regulation of transcription by RNA polymerase II"/>
    <property type="evidence" value="ECO:0007669"/>
    <property type="project" value="TreeGrafter"/>
</dbReference>
<dbReference type="PROSITE" id="PS00344">
    <property type="entry name" value="GATA_ZN_FINGER_1"/>
    <property type="match status" value="1"/>
</dbReference>
<dbReference type="Gene3D" id="3.30.50.10">
    <property type="entry name" value="Erythroid Transcription Factor GATA-1, subunit A"/>
    <property type="match status" value="1"/>
</dbReference>
<dbReference type="Pfam" id="PF00320">
    <property type="entry name" value="GATA"/>
    <property type="match status" value="1"/>
</dbReference>
<evidence type="ECO:0000313" key="12">
    <source>
        <dbReference type="Proteomes" id="UP000612746"/>
    </source>
</evidence>
<dbReference type="EMBL" id="JAEPRA010000002">
    <property type="protein sequence ID" value="KAG2187856.1"/>
    <property type="molecule type" value="Genomic_DNA"/>
</dbReference>
<evidence type="ECO:0000256" key="8">
    <source>
        <dbReference type="PROSITE-ProRule" id="PRU00094"/>
    </source>
</evidence>
<feature type="region of interest" description="Disordered" evidence="9">
    <location>
        <begin position="258"/>
        <end position="291"/>
    </location>
</feature>
<comment type="caution">
    <text evidence="11">The sequence shown here is derived from an EMBL/GenBank/DDBJ whole genome shotgun (WGS) entry which is preliminary data.</text>
</comment>
<reference evidence="11" key="1">
    <citation type="submission" date="2020-12" db="EMBL/GenBank/DDBJ databases">
        <title>Metabolic potential, ecology and presence of endohyphal bacteria is reflected in genomic diversity of Mucoromycotina.</title>
        <authorList>
            <person name="Muszewska A."/>
            <person name="Okrasinska A."/>
            <person name="Steczkiewicz K."/>
            <person name="Drgas O."/>
            <person name="Orlowska M."/>
            <person name="Perlinska-Lenart U."/>
            <person name="Aleksandrzak-Piekarczyk T."/>
            <person name="Szatraj K."/>
            <person name="Zielenkiewicz U."/>
            <person name="Pilsyk S."/>
            <person name="Malc E."/>
            <person name="Mieczkowski P."/>
            <person name="Kruszewska J.S."/>
            <person name="Biernat P."/>
            <person name="Pawlowska J."/>
        </authorList>
    </citation>
    <scope>NUCLEOTIDE SEQUENCE</scope>
    <source>
        <strain evidence="11">WA0000051536</strain>
    </source>
</reference>
<feature type="compositionally biased region" description="Low complexity" evidence="9">
    <location>
        <begin position="461"/>
        <end position="470"/>
    </location>
</feature>
<evidence type="ECO:0000256" key="7">
    <source>
        <dbReference type="ARBA" id="ARBA00023242"/>
    </source>
</evidence>
<dbReference type="CDD" id="cd00202">
    <property type="entry name" value="ZnF_GATA"/>
    <property type="match status" value="1"/>
</dbReference>
<evidence type="ECO:0000259" key="10">
    <source>
        <dbReference type="PROSITE" id="PS50114"/>
    </source>
</evidence>
<dbReference type="SUPFAM" id="SSF57716">
    <property type="entry name" value="Glucocorticoid receptor-like (DNA-binding domain)"/>
    <property type="match status" value="1"/>
</dbReference>
<evidence type="ECO:0000256" key="9">
    <source>
        <dbReference type="SAM" id="MobiDB-lite"/>
    </source>
</evidence>
<dbReference type="FunFam" id="3.30.50.10:FF:000007">
    <property type="entry name" value="Nitrogen regulatory AreA, N-terminal"/>
    <property type="match status" value="1"/>
</dbReference>
<name>A0A8H7Q8P0_9FUNG</name>
<keyword evidence="12" id="KW-1185">Reference proteome</keyword>
<keyword evidence="5" id="KW-0805">Transcription regulation</keyword>
<gene>
    <name evidence="11" type="ORF">INT44_000606</name>
</gene>
<dbReference type="GO" id="GO:0005634">
    <property type="term" value="C:nucleus"/>
    <property type="evidence" value="ECO:0007669"/>
    <property type="project" value="UniProtKB-SubCell"/>
</dbReference>
<dbReference type="Pfam" id="PF08550">
    <property type="entry name" value="GATA_AreA"/>
    <property type="match status" value="1"/>
</dbReference>
<dbReference type="PANTHER" id="PTHR10071">
    <property type="entry name" value="TRANSCRIPTION FACTOR GATA FAMILY MEMBER"/>
    <property type="match status" value="1"/>
</dbReference>
<keyword evidence="3 8" id="KW-0863">Zinc-finger</keyword>
<evidence type="ECO:0000313" key="11">
    <source>
        <dbReference type="EMBL" id="KAG2187856.1"/>
    </source>
</evidence>
<accession>A0A8H7Q8P0</accession>
<keyword evidence="4" id="KW-0862">Zinc</keyword>
<feature type="region of interest" description="Disordered" evidence="9">
    <location>
        <begin position="354"/>
        <end position="374"/>
    </location>
</feature>
<feature type="domain" description="GATA-type" evidence="10">
    <location>
        <begin position="513"/>
        <end position="566"/>
    </location>
</feature>
<feature type="compositionally biased region" description="Low complexity" evidence="9">
    <location>
        <begin position="480"/>
        <end position="494"/>
    </location>
</feature>
<feature type="compositionally biased region" description="Polar residues" evidence="9">
    <location>
        <begin position="276"/>
        <end position="291"/>
    </location>
</feature>
<dbReference type="InterPro" id="IPR013860">
    <property type="entry name" value="AreA_GATA"/>
</dbReference>
<protein>
    <recommendedName>
        <fullName evidence="10">GATA-type domain-containing protein</fullName>
    </recommendedName>
</protein>
<keyword evidence="2" id="KW-0479">Metal-binding</keyword>
<comment type="subcellular location">
    <subcellularLocation>
        <location evidence="1">Nucleus</location>
    </subcellularLocation>
</comment>
<feature type="region of interest" description="Disordered" evidence="9">
    <location>
        <begin position="417"/>
        <end position="518"/>
    </location>
</feature>
<dbReference type="InterPro" id="IPR013088">
    <property type="entry name" value="Znf_NHR/GATA"/>
</dbReference>
<dbReference type="InterPro" id="IPR000679">
    <property type="entry name" value="Znf_GATA"/>
</dbReference>
<dbReference type="PRINTS" id="PR00619">
    <property type="entry name" value="GATAZNFINGER"/>
</dbReference>
<feature type="region of interest" description="Disordered" evidence="9">
    <location>
        <begin position="573"/>
        <end position="662"/>
    </location>
</feature>
<dbReference type="GO" id="GO:0045944">
    <property type="term" value="P:positive regulation of transcription by RNA polymerase II"/>
    <property type="evidence" value="ECO:0007669"/>
    <property type="project" value="TreeGrafter"/>
</dbReference>
<dbReference type="GO" id="GO:0008270">
    <property type="term" value="F:zinc ion binding"/>
    <property type="evidence" value="ECO:0007669"/>
    <property type="project" value="UniProtKB-KW"/>
</dbReference>
<feature type="compositionally biased region" description="Low complexity" evidence="9">
    <location>
        <begin position="608"/>
        <end position="628"/>
    </location>
</feature>
<feature type="region of interest" description="Disordered" evidence="9">
    <location>
        <begin position="1"/>
        <end position="90"/>
    </location>
</feature>
<evidence type="ECO:0000256" key="4">
    <source>
        <dbReference type="ARBA" id="ARBA00022833"/>
    </source>
</evidence>
<dbReference type="AlphaFoldDB" id="A0A8H7Q8P0"/>
<feature type="region of interest" description="Disordered" evidence="9">
    <location>
        <begin position="109"/>
        <end position="208"/>
    </location>
</feature>
<feature type="compositionally biased region" description="Polar residues" evidence="9">
    <location>
        <begin position="418"/>
        <end position="444"/>
    </location>
</feature>
<feature type="region of interest" description="Disordered" evidence="9">
    <location>
        <begin position="690"/>
        <end position="718"/>
    </location>
</feature>
<dbReference type="SMART" id="SM00401">
    <property type="entry name" value="ZnF_GATA"/>
    <property type="match status" value="1"/>
</dbReference>
<evidence type="ECO:0000256" key="3">
    <source>
        <dbReference type="ARBA" id="ARBA00022771"/>
    </source>
</evidence>
<feature type="compositionally biased region" description="Low complexity" evidence="9">
    <location>
        <begin position="355"/>
        <end position="366"/>
    </location>
</feature>
<keyword evidence="6" id="KW-0804">Transcription</keyword>
<feature type="compositionally biased region" description="Acidic residues" evidence="9">
    <location>
        <begin position="44"/>
        <end position="63"/>
    </location>
</feature>
<sequence>MDKKHLVSPLKEIASSSSPPSNIASHLLSDSLFPPRKPKKAVGDEMDESDHEEVEASDSEDSDTPGKKKDPLATQVWRMYTKAKDTLPNGSRLENLTWRMMAMTLNKKKAEAERLAREGSASRSPASTSVDAPESPIPSEMEQDNQMFDHFDRSNTPPVPDDTTTLLSSSAPPYGFDFLKHGPNPPPSSSQLQPPVSPKERQTSFSKKVNLRKNVMISGSARASTSLMRKPSNPSDLQLAQSTKRRADTLLSTNAVDSITIPSDMPGDSDMDDATSESSTPTTSQFPYSTSAGNSEAAAAAHTANVMSQSLPNYNMGNAMFPANPVRANSYTVDGGSSNEAGYFYSSDGLHHSMSHGSPGGSSISSTPGDTTYSAQSPSYNMGAMSFEDLFAMYYANGNGNPSGSDINNSMLAMMGSVTHSQTPSDTSHVTPSQLMSQSTTLPTSKPAPIKFGSLEEKLKSQQQMSQSSSVKIEDNSYGNNSSSTTDLSSSPDNNLDDSKSSESSSSSKNNVTSGVTKCSNCGTTTTPLWRRNPEGQPLCNACGLFLKLHGVVRPLSLKTDVIKKRNRNNAVATPSTSNLAAISKQPKPRSTTFVQNAVPGGSIPKRASITTTIPTNTSTATTLPNTTPIKPLNVNPTPRPVSFTDPRGLNGPQAINKRQRRSISGDRSLLNMQPSIAPQPQFAVGSAPAMGGLSQHHMDNNQTMHPALGTSAPFGSEMTPERMQQLLYMHHQQQRQQQHQQNTGPGW</sequence>